<feature type="non-terminal residue" evidence="2">
    <location>
        <position position="46"/>
    </location>
</feature>
<dbReference type="Pfam" id="PF00443">
    <property type="entry name" value="UCH"/>
    <property type="match status" value="1"/>
</dbReference>
<dbReference type="PROSITE" id="PS50235">
    <property type="entry name" value="USP_3"/>
    <property type="match status" value="1"/>
</dbReference>
<evidence type="ECO:0000313" key="3">
    <source>
        <dbReference type="Proteomes" id="UP000054560"/>
    </source>
</evidence>
<keyword evidence="3" id="KW-1185">Reference proteome</keyword>
<dbReference type="OrthoDB" id="265776at2759"/>
<dbReference type="GeneID" id="25918634"/>
<dbReference type="AlphaFoldDB" id="A0A0L0EZS7"/>
<dbReference type="InterPro" id="IPR038765">
    <property type="entry name" value="Papain-like_cys_pep_sf"/>
</dbReference>
<dbReference type="PANTHER" id="PTHR21646">
    <property type="entry name" value="UBIQUITIN CARBOXYL-TERMINAL HYDROLASE"/>
    <property type="match status" value="1"/>
</dbReference>
<dbReference type="SUPFAM" id="SSF54001">
    <property type="entry name" value="Cysteine proteinases"/>
    <property type="match status" value="1"/>
</dbReference>
<reference evidence="2 3" key="1">
    <citation type="submission" date="2011-02" db="EMBL/GenBank/DDBJ databases">
        <title>The Genome Sequence of Sphaeroforma arctica JP610.</title>
        <authorList>
            <consortium name="The Broad Institute Genome Sequencing Platform"/>
            <person name="Russ C."/>
            <person name="Cuomo C."/>
            <person name="Young S.K."/>
            <person name="Zeng Q."/>
            <person name="Gargeya S."/>
            <person name="Alvarado L."/>
            <person name="Berlin A."/>
            <person name="Chapman S.B."/>
            <person name="Chen Z."/>
            <person name="Freedman E."/>
            <person name="Gellesch M."/>
            <person name="Goldberg J."/>
            <person name="Griggs A."/>
            <person name="Gujja S."/>
            <person name="Heilman E."/>
            <person name="Heiman D."/>
            <person name="Howarth C."/>
            <person name="Mehta T."/>
            <person name="Neiman D."/>
            <person name="Pearson M."/>
            <person name="Roberts A."/>
            <person name="Saif S."/>
            <person name="Shea T."/>
            <person name="Shenoy N."/>
            <person name="Sisk P."/>
            <person name="Stolte C."/>
            <person name="Sykes S."/>
            <person name="White J."/>
            <person name="Yandava C."/>
            <person name="Burger G."/>
            <person name="Gray M.W."/>
            <person name="Holland P.W.H."/>
            <person name="King N."/>
            <person name="Lang F.B.F."/>
            <person name="Roger A.J."/>
            <person name="Ruiz-Trillo I."/>
            <person name="Haas B."/>
            <person name="Nusbaum C."/>
            <person name="Birren B."/>
        </authorList>
    </citation>
    <scope>NUCLEOTIDE SEQUENCE [LARGE SCALE GENOMIC DNA]</scope>
    <source>
        <strain evidence="2 3">JP610</strain>
    </source>
</reference>
<feature type="domain" description="USP" evidence="1">
    <location>
        <begin position="1"/>
        <end position="46"/>
    </location>
</feature>
<dbReference type="STRING" id="667725.A0A0L0EZS7"/>
<evidence type="ECO:0000313" key="2">
    <source>
        <dbReference type="EMBL" id="KNC69358.1"/>
    </source>
</evidence>
<evidence type="ECO:0000259" key="1">
    <source>
        <dbReference type="PROSITE" id="PS50235"/>
    </source>
</evidence>
<dbReference type="Proteomes" id="UP000054560">
    <property type="component" value="Unassembled WGS sequence"/>
</dbReference>
<dbReference type="InterPro" id="IPR001394">
    <property type="entry name" value="Peptidase_C19_UCH"/>
</dbReference>
<dbReference type="GO" id="GO:0016579">
    <property type="term" value="P:protein deubiquitination"/>
    <property type="evidence" value="ECO:0007669"/>
    <property type="project" value="InterPro"/>
</dbReference>
<dbReference type="InterPro" id="IPR050185">
    <property type="entry name" value="Ub_carboxyl-term_hydrolase"/>
</dbReference>
<sequence length="46" mass="5237">MERSVAPVKLKKAIGKFSPQFNGSQQHDSHELLSFMLDGLHEDLNR</sequence>
<dbReference type="EMBL" id="KQ255552">
    <property type="protein sequence ID" value="KNC69358.1"/>
    <property type="molecule type" value="Genomic_DNA"/>
</dbReference>
<dbReference type="RefSeq" id="XP_014143260.1">
    <property type="nucleotide sequence ID" value="XM_014287785.1"/>
</dbReference>
<name>A0A0L0EZS7_9EUKA</name>
<accession>A0A0L0EZS7</accession>
<proteinExistence type="predicted"/>
<protein>
    <recommendedName>
        <fullName evidence="1">USP domain-containing protein</fullName>
    </recommendedName>
</protein>
<dbReference type="Gene3D" id="3.90.70.10">
    <property type="entry name" value="Cysteine proteinases"/>
    <property type="match status" value="1"/>
</dbReference>
<organism evidence="2 3">
    <name type="scientific">Sphaeroforma arctica JP610</name>
    <dbReference type="NCBI Taxonomy" id="667725"/>
    <lineage>
        <taxon>Eukaryota</taxon>
        <taxon>Ichthyosporea</taxon>
        <taxon>Ichthyophonida</taxon>
        <taxon>Sphaeroforma</taxon>
    </lineage>
</organism>
<dbReference type="InterPro" id="IPR028889">
    <property type="entry name" value="USP"/>
</dbReference>
<gene>
    <name evidence="2" type="ORF">SARC_18130</name>
</gene>
<dbReference type="eggNOG" id="KOG1870">
    <property type="taxonomic scope" value="Eukaryota"/>
</dbReference>
<dbReference type="GO" id="GO:0004843">
    <property type="term" value="F:cysteine-type deubiquitinase activity"/>
    <property type="evidence" value="ECO:0007669"/>
    <property type="project" value="InterPro"/>
</dbReference>